<keyword evidence="2" id="KW-1185">Reference proteome</keyword>
<dbReference type="Proteomes" id="UP000199701">
    <property type="component" value="Unassembled WGS sequence"/>
</dbReference>
<reference evidence="1 2" key="1">
    <citation type="submission" date="2016-10" db="EMBL/GenBank/DDBJ databases">
        <authorList>
            <person name="de Groot N.N."/>
        </authorList>
    </citation>
    <scope>NUCLEOTIDE SEQUENCE [LARGE SCALE GENOMIC DNA]</scope>
    <source>
        <strain evidence="1 2">DSM 9179</strain>
    </source>
</reference>
<protein>
    <submittedName>
        <fullName evidence="1">Uncharacterized protein</fullName>
    </submittedName>
</protein>
<dbReference type="STRING" id="99656.SAMN05421659_10994"/>
<dbReference type="EMBL" id="FOJI01000009">
    <property type="protein sequence ID" value="SEW30862.1"/>
    <property type="molecule type" value="Genomic_DNA"/>
</dbReference>
<accession>A0A1I0QTB5</accession>
<gene>
    <name evidence="1" type="ORF">SAMN05421659_10994</name>
</gene>
<sequence>MHLGSIYLIEGDAVKYISDLLDSISKGDNDLIKILKIWLIQPRIYR</sequence>
<organism evidence="1 2">
    <name type="scientific">[Clostridium] fimetarium</name>
    <dbReference type="NCBI Taxonomy" id="99656"/>
    <lineage>
        <taxon>Bacteria</taxon>
        <taxon>Bacillati</taxon>
        <taxon>Bacillota</taxon>
        <taxon>Clostridia</taxon>
        <taxon>Lachnospirales</taxon>
        <taxon>Lachnospiraceae</taxon>
    </lineage>
</organism>
<evidence type="ECO:0000313" key="2">
    <source>
        <dbReference type="Proteomes" id="UP000199701"/>
    </source>
</evidence>
<name>A0A1I0QTB5_9FIRM</name>
<evidence type="ECO:0000313" key="1">
    <source>
        <dbReference type="EMBL" id="SEW30862.1"/>
    </source>
</evidence>
<proteinExistence type="predicted"/>
<dbReference type="AlphaFoldDB" id="A0A1I0QTB5"/>
<dbReference type="RefSeq" id="WP_170841391.1">
    <property type="nucleotide sequence ID" value="NZ_FOJI01000009.1"/>
</dbReference>